<sequence>MKGWETIARHAGFYSRHDRGREQVAVAACDRMHWRRGQRGEGRGVGAWARCDAARLAWFAGMAWTSGDEALRRGAVARCSDRSGAAFCRAGGVRGRLSRGQAVGWLRDFHKMVLLQKRSSLSCHQEDVRELIGQDGIGRSNIMESEGILKDLIDDKVNNVDAELHVLQEEHEKDLLELDRTAQKKRRPRKWEAQSPDQIGKQQ</sequence>
<protein>
    <submittedName>
        <fullName evidence="2">Uncharacterized protein</fullName>
    </submittedName>
</protein>
<dbReference type="Gramene" id="OMERI07G08030.3">
    <property type="protein sequence ID" value="OMERI07G08030.3"/>
    <property type="gene ID" value="OMERI07G08030"/>
</dbReference>
<dbReference type="AlphaFoldDB" id="A0A0E0E9W8"/>
<accession>A0A0E0E9W8</accession>
<evidence type="ECO:0000313" key="3">
    <source>
        <dbReference type="Proteomes" id="UP000008021"/>
    </source>
</evidence>
<reference evidence="2" key="1">
    <citation type="submission" date="2015-04" db="UniProtKB">
        <authorList>
            <consortium name="EnsemblPlants"/>
        </authorList>
    </citation>
    <scope>IDENTIFICATION</scope>
</reference>
<keyword evidence="3" id="KW-1185">Reference proteome</keyword>
<name>A0A0E0E9W8_9ORYZ</name>
<feature type="region of interest" description="Disordered" evidence="1">
    <location>
        <begin position="178"/>
        <end position="203"/>
    </location>
</feature>
<proteinExistence type="predicted"/>
<reference evidence="2" key="2">
    <citation type="submission" date="2018-05" db="EMBL/GenBank/DDBJ databases">
        <title>OmerRS3 (Oryza meridionalis Reference Sequence Version 3).</title>
        <authorList>
            <person name="Zhang J."/>
            <person name="Kudrna D."/>
            <person name="Lee S."/>
            <person name="Talag J."/>
            <person name="Welchert J."/>
            <person name="Wing R.A."/>
        </authorList>
    </citation>
    <scope>NUCLEOTIDE SEQUENCE [LARGE SCALE GENOMIC DNA]</scope>
    <source>
        <strain evidence="2">cv. OR44</strain>
    </source>
</reference>
<dbReference type="HOGENOM" id="CLU_1350795_0_0_1"/>
<evidence type="ECO:0000256" key="1">
    <source>
        <dbReference type="SAM" id="MobiDB-lite"/>
    </source>
</evidence>
<dbReference type="Proteomes" id="UP000008021">
    <property type="component" value="Chromosome 7"/>
</dbReference>
<dbReference type="EnsemblPlants" id="OMERI07G08030.3">
    <property type="protein sequence ID" value="OMERI07G08030.3"/>
    <property type="gene ID" value="OMERI07G08030"/>
</dbReference>
<organism evidence="2">
    <name type="scientific">Oryza meridionalis</name>
    <dbReference type="NCBI Taxonomy" id="40149"/>
    <lineage>
        <taxon>Eukaryota</taxon>
        <taxon>Viridiplantae</taxon>
        <taxon>Streptophyta</taxon>
        <taxon>Embryophyta</taxon>
        <taxon>Tracheophyta</taxon>
        <taxon>Spermatophyta</taxon>
        <taxon>Magnoliopsida</taxon>
        <taxon>Liliopsida</taxon>
        <taxon>Poales</taxon>
        <taxon>Poaceae</taxon>
        <taxon>BOP clade</taxon>
        <taxon>Oryzoideae</taxon>
        <taxon>Oryzeae</taxon>
        <taxon>Oryzinae</taxon>
        <taxon>Oryza</taxon>
    </lineage>
</organism>
<evidence type="ECO:0000313" key="2">
    <source>
        <dbReference type="EnsemblPlants" id="OMERI07G08030.3"/>
    </source>
</evidence>